<reference evidence="1" key="1">
    <citation type="submission" date="2020-08" db="EMBL/GenBank/DDBJ databases">
        <title>Genome public.</title>
        <authorList>
            <person name="Liu C."/>
            <person name="Sun Q."/>
        </authorList>
    </citation>
    <scope>NUCLEOTIDE SEQUENCE</scope>
    <source>
        <strain evidence="1">NSJ-31</strain>
    </source>
</reference>
<gene>
    <name evidence="1" type="ORF">H8711_05975</name>
</gene>
<protein>
    <submittedName>
        <fullName evidence="1">Uncharacterized protein</fullName>
    </submittedName>
</protein>
<proteinExistence type="predicted"/>
<dbReference type="AlphaFoldDB" id="A0A926DX91"/>
<sequence>MGIKNGVSYYTKAEVTMTVSFPEDRVCCRYCPLCVKDPDNYGRFVCFDTREILVYPEITIGSQCKAKIRTEEK</sequence>
<evidence type="ECO:0000313" key="2">
    <source>
        <dbReference type="Proteomes" id="UP000653127"/>
    </source>
</evidence>
<dbReference type="Proteomes" id="UP000653127">
    <property type="component" value="Unassembled WGS sequence"/>
</dbReference>
<accession>A0A926DX91</accession>
<name>A0A926DX91_9FIRM</name>
<dbReference type="EMBL" id="JACRST010000006">
    <property type="protein sequence ID" value="MBC8546481.1"/>
    <property type="molecule type" value="Genomic_DNA"/>
</dbReference>
<comment type="caution">
    <text evidence="1">The sequence shown here is derived from an EMBL/GenBank/DDBJ whole genome shotgun (WGS) entry which is preliminary data.</text>
</comment>
<organism evidence="1 2">
    <name type="scientific">Ligaoa zhengdingensis</name>
    <dbReference type="NCBI Taxonomy" id="2763658"/>
    <lineage>
        <taxon>Bacteria</taxon>
        <taxon>Bacillati</taxon>
        <taxon>Bacillota</taxon>
        <taxon>Clostridia</taxon>
        <taxon>Eubacteriales</taxon>
        <taxon>Oscillospiraceae</taxon>
        <taxon>Ligaoa</taxon>
    </lineage>
</organism>
<keyword evidence="2" id="KW-1185">Reference proteome</keyword>
<evidence type="ECO:0000313" key="1">
    <source>
        <dbReference type="EMBL" id="MBC8546481.1"/>
    </source>
</evidence>
<dbReference type="RefSeq" id="WP_249282560.1">
    <property type="nucleotide sequence ID" value="NZ_JACRST010000006.1"/>
</dbReference>